<evidence type="ECO:0000313" key="3">
    <source>
        <dbReference type="Proteomes" id="UP000266313"/>
    </source>
</evidence>
<dbReference type="InterPro" id="IPR050229">
    <property type="entry name" value="GlpE_sulfurtransferase"/>
</dbReference>
<name>A0A250KRB7_9GAMM</name>
<dbReference type="PANTHER" id="PTHR43031:SF17">
    <property type="entry name" value="SULFURTRANSFERASE YTWF-RELATED"/>
    <property type="match status" value="1"/>
</dbReference>
<dbReference type="PROSITE" id="PS50206">
    <property type="entry name" value="RHODANESE_3"/>
    <property type="match status" value="1"/>
</dbReference>
<gene>
    <name evidence="2" type="ORF">sS8_2226</name>
</gene>
<dbReference type="InterPro" id="IPR001763">
    <property type="entry name" value="Rhodanese-like_dom"/>
</dbReference>
<organism evidence="2 3">
    <name type="scientific">Methylocaldum marinum</name>
    <dbReference type="NCBI Taxonomy" id="1432792"/>
    <lineage>
        <taxon>Bacteria</taxon>
        <taxon>Pseudomonadati</taxon>
        <taxon>Pseudomonadota</taxon>
        <taxon>Gammaproteobacteria</taxon>
        <taxon>Methylococcales</taxon>
        <taxon>Methylococcaceae</taxon>
        <taxon>Methylocaldum</taxon>
    </lineage>
</organism>
<protein>
    <submittedName>
        <fullName evidence="2">Rhodanese-like domain-containing protein</fullName>
    </submittedName>
</protein>
<evidence type="ECO:0000259" key="1">
    <source>
        <dbReference type="PROSITE" id="PS50206"/>
    </source>
</evidence>
<dbReference type="Gene3D" id="3.40.250.10">
    <property type="entry name" value="Rhodanese-like domain"/>
    <property type="match status" value="1"/>
</dbReference>
<dbReference type="RefSeq" id="WP_119629642.1">
    <property type="nucleotide sequence ID" value="NZ_AP017928.1"/>
</dbReference>
<dbReference type="Pfam" id="PF00581">
    <property type="entry name" value="Rhodanese"/>
    <property type="match status" value="1"/>
</dbReference>
<dbReference type="SUPFAM" id="SSF52821">
    <property type="entry name" value="Rhodanese/Cell cycle control phosphatase"/>
    <property type="match status" value="1"/>
</dbReference>
<dbReference type="SMART" id="SM00450">
    <property type="entry name" value="RHOD"/>
    <property type="match status" value="1"/>
</dbReference>
<dbReference type="OrthoDB" id="9811849at2"/>
<sequence>MRDMSPLELNSYLETATPLLLDVREPQEYAHCHIEGSVHIPMNDIASRLAELDPDQEIVVICHHGIRSRMVGDFLERQGFADIVNLRGGIDAWAREVAPEMPRY</sequence>
<dbReference type="AlphaFoldDB" id="A0A250KRB7"/>
<dbReference type="KEGG" id="mmai:sS8_2226"/>
<keyword evidence="3" id="KW-1185">Reference proteome</keyword>
<proteinExistence type="predicted"/>
<feature type="domain" description="Rhodanese" evidence="1">
    <location>
        <begin position="14"/>
        <end position="102"/>
    </location>
</feature>
<dbReference type="InterPro" id="IPR036873">
    <property type="entry name" value="Rhodanese-like_dom_sf"/>
</dbReference>
<accession>A0A250KRB7</accession>
<reference evidence="2 3" key="1">
    <citation type="submission" date="2016-12" db="EMBL/GenBank/DDBJ databases">
        <title>Genome sequencing of Methylocaldum marinum.</title>
        <authorList>
            <person name="Takeuchi M."/>
            <person name="Kamagata Y."/>
            <person name="Hiraoka S."/>
            <person name="Oshima K."/>
            <person name="Hattori M."/>
            <person name="Iwasaki W."/>
        </authorList>
    </citation>
    <scope>NUCLEOTIDE SEQUENCE [LARGE SCALE GENOMIC DNA]</scope>
    <source>
        <strain evidence="2 3">S8</strain>
    </source>
</reference>
<dbReference type="Proteomes" id="UP000266313">
    <property type="component" value="Chromosome"/>
</dbReference>
<dbReference type="EMBL" id="AP017928">
    <property type="protein sequence ID" value="BBA34178.1"/>
    <property type="molecule type" value="Genomic_DNA"/>
</dbReference>
<dbReference type="PANTHER" id="PTHR43031">
    <property type="entry name" value="FAD-DEPENDENT OXIDOREDUCTASE"/>
    <property type="match status" value="1"/>
</dbReference>
<evidence type="ECO:0000313" key="2">
    <source>
        <dbReference type="EMBL" id="BBA34178.1"/>
    </source>
</evidence>